<evidence type="ECO:0000259" key="1">
    <source>
        <dbReference type="PROSITE" id="PS51704"/>
    </source>
</evidence>
<dbReference type="SUPFAM" id="SSF51695">
    <property type="entry name" value="PLC-like phosphodiesterases"/>
    <property type="match status" value="1"/>
</dbReference>
<evidence type="ECO:0000313" key="3">
    <source>
        <dbReference type="Proteomes" id="UP000196803"/>
    </source>
</evidence>
<feature type="domain" description="GP-PDE" evidence="1">
    <location>
        <begin position="13"/>
        <end position="246"/>
    </location>
</feature>
<dbReference type="Gene3D" id="3.20.20.190">
    <property type="entry name" value="Phosphatidylinositol (PI) phosphodiesterase"/>
    <property type="match status" value="1"/>
</dbReference>
<keyword evidence="3" id="KW-1185">Reference proteome</keyword>
<gene>
    <name evidence="2" type="ORF">SAMN05216240_0848</name>
</gene>
<reference evidence="2 3" key="1">
    <citation type="submission" date="2017-05" db="EMBL/GenBank/DDBJ databases">
        <authorList>
            <person name="Varghese N."/>
            <person name="Submissions S."/>
        </authorList>
    </citation>
    <scope>NUCLEOTIDE SEQUENCE [LARGE SCALE GENOMIC DNA]</scope>
    <source>
        <strain evidence="2 3">MACB1020</strain>
    </source>
</reference>
<dbReference type="InterPro" id="IPR030395">
    <property type="entry name" value="GP_PDE_dom"/>
</dbReference>
<proteinExistence type="predicted"/>
<comment type="caution">
    <text evidence="2">The sequence shown here is derived from an EMBL/GenBank/DDBJ whole genome shotgun (WGS) entry which is preliminary data.</text>
</comment>
<dbReference type="InterPro" id="IPR017946">
    <property type="entry name" value="PLC-like_Pdiesterase_TIM-brl"/>
</dbReference>
<dbReference type="Proteomes" id="UP000196803">
    <property type="component" value="Unassembled WGS sequence"/>
</dbReference>
<accession>A0ABY1S6W1</accession>
<protein>
    <submittedName>
        <fullName evidence="2">Glycerophosphoryl diester phosphodiesterase</fullName>
    </submittedName>
</protein>
<organism evidence="2 3">
    <name type="scientific">Caldicellulosiruptor bescii</name>
    <name type="common">Anaerocellum thermophilum</name>
    <dbReference type="NCBI Taxonomy" id="31899"/>
    <lineage>
        <taxon>Bacteria</taxon>
        <taxon>Bacillati</taxon>
        <taxon>Bacillota</taxon>
        <taxon>Bacillota incertae sedis</taxon>
        <taxon>Caldicellulosiruptorales</taxon>
        <taxon>Caldicellulosiruptoraceae</taxon>
        <taxon>Caldicellulosiruptor</taxon>
    </lineage>
</organism>
<dbReference type="PROSITE" id="PS51704">
    <property type="entry name" value="GP_PDE"/>
    <property type="match status" value="1"/>
</dbReference>
<name>A0ABY1S6W1_CALBS</name>
<dbReference type="Pfam" id="PF03009">
    <property type="entry name" value="GDPD"/>
    <property type="match status" value="1"/>
</dbReference>
<sequence>MPVLNEKLKWLLEKPIAHRGLHSNNGKCPENSIKAFKRAIEYGFPIELDVRLSRDEKIIVFHDSSLERMTGVRKRISDCEYSEIRKYNLYDSDQKIPLLTEVLEIVNNRVPLLIEIKNEKYPGRLEKNLWEVLRDYEGQYAIQSFNPFTILWFKRKAPHLVCGILSCSFTEEDMVWVKKMILKNMYLNKFISPDFIAYNIHDMPNKRIIKFKEKGFIILGWTVKNKEEEKFARKYCDNIIFEGYMP</sequence>
<dbReference type="PANTHER" id="PTHR46211:SF1">
    <property type="entry name" value="GLYCEROPHOSPHODIESTER PHOSPHODIESTERASE, CYTOPLASMIC"/>
    <property type="match status" value="1"/>
</dbReference>
<evidence type="ECO:0000313" key="2">
    <source>
        <dbReference type="EMBL" id="SMR92152.1"/>
    </source>
</evidence>
<dbReference type="PANTHER" id="PTHR46211">
    <property type="entry name" value="GLYCEROPHOSPHORYL DIESTER PHOSPHODIESTERASE"/>
    <property type="match status" value="1"/>
</dbReference>
<dbReference type="EMBL" id="FXXC01000001">
    <property type="protein sequence ID" value="SMR92152.1"/>
    <property type="molecule type" value="Genomic_DNA"/>
</dbReference>
<dbReference type="RefSeq" id="WP_015908538.1">
    <property type="nucleotide sequence ID" value="NZ_FUZJ01000001.1"/>
</dbReference>
<dbReference type="GeneID" id="31773555"/>